<proteinExistence type="predicted"/>
<organism evidence="1 2">
    <name type="scientific">Smittium culicis</name>
    <dbReference type="NCBI Taxonomy" id="133412"/>
    <lineage>
        <taxon>Eukaryota</taxon>
        <taxon>Fungi</taxon>
        <taxon>Fungi incertae sedis</taxon>
        <taxon>Zoopagomycota</taxon>
        <taxon>Kickxellomycotina</taxon>
        <taxon>Harpellomycetes</taxon>
        <taxon>Harpellales</taxon>
        <taxon>Legeriomycetaceae</taxon>
        <taxon>Smittium</taxon>
    </lineage>
</organism>
<gene>
    <name evidence="1" type="ORF">AYI70_g1369</name>
</gene>
<comment type="caution">
    <text evidence="1">The sequence shown here is derived from an EMBL/GenBank/DDBJ whole genome shotgun (WGS) entry which is preliminary data.</text>
</comment>
<evidence type="ECO:0000313" key="1">
    <source>
        <dbReference type="EMBL" id="OMJ24751.1"/>
    </source>
</evidence>
<dbReference type="OrthoDB" id="2400069at2759"/>
<protein>
    <submittedName>
        <fullName evidence="1">Uncharacterized protein</fullName>
    </submittedName>
</protein>
<dbReference type="AlphaFoldDB" id="A0A1R1YCV4"/>
<reference evidence="1 2" key="1">
    <citation type="submission" date="2017-01" db="EMBL/GenBank/DDBJ databases">
        <authorList>
            <person name="Mah S.A."/>
            <person name="Swanson W.J."/>
            <person name="Moy G.W."/>
            <person name="Vacquier V.D."/>
        </authorList>
    </citation>
    <scope>NUCLEOTIDE SEQUENCE [LARGE SCALE GENOMIC DNA]</scope>
    <source>
        <strain evidence="1 2">GSMNP</strain>
    </source>
</reference>
<keyword evidence="2" id="KW-1185">Reference proteome</keyword>
<dbReference type="EMBL" id="LSSN01000285">
    <property type="protein sequence ID" value="OMJ24751.1"/>
    <property type="molecule type" value="Genomic_DNA"/>
</dbReference>
<accession>A0A1R1YCV4</accession>
<name>A0A1R1YCV4_9FUNG</name>
<sequence length="127" mass="14872">MRSKKRKVVAVEQQKVMSYGVMNQRCFFKAQGPLDTSIEIIVSNHRAVKRRSMYNSKQQNFLDWNLNDNQSEEILASHVVNHLAHLFRFRKLSVNTIKSYKPTIFNLVPESRAMENSPCIKKFLETI</sequence>
<dbReference type="Proteomes" id="UP000187283">
    <property type="component" value="Unassembled WGS sequence"/>
</dbReference>
<evidence type="ECO:0000313" key="2">
    <source>
        <dbReference type="Proteomes" id="UP000187283"/>
    </source>
</evidence>